<dbReference type="InterPro" id="IPR036237">
    <property type="entry name" value="Xyl_isomerase-like_sf"/>
</dbReference>
<keyword evidence="5" id="KW-0540">Nuclease</keyword>
<gene>
    <name evidence="5" type="ORF">U27_01064</name>
</gene>
<dbReference type="PIRSF" id="PIRSF006241">
    <property type="entry name" value="HyI"/>
    <property type="match status" value="1"/>
</dbReference>
<reference evidence="5" key="1">
    <citation type="journal article" date="2015" name="PeerJ">
        <title>First genomic representation of candidate bacterial phylum KSB3 points to enhanced environmental sensing as a trigger of wastewater bulking.</title>
        <authorList>
            <person name="Sekiguchi Y."/>
            <person name="Ohashi A."/>
            <person name="Parks D.H."/>
            <person name="Yamauchi T."/>
            <person name="Tyson G.W."/>
            <person name="Hugenholtz P."/>
        </authorList>
    </citation>
    <scope>NUCLEOTIDE SEQUENCE [LARGE SCALE GENOMIC DNA]</scope>
</reference>
<dbReference type="Pfam" id="PF01261">
    <property type="entry name" value="AP_endonuc_2"/>
    <property type="match status" value="1"/>
</dbReference>
<feature type="active site" description="Proton donor/acceptor" evidence="3">
    <location>
        <position position="241"/>
    </location>
</feature>
<keyword evidence="6" id="KW-1185">Reference proteome</keyword>
<accession>A0A081C9B0</accession>
<dbReference type="GO" id="GO:0004519">
    <property type="term" value="F:endonuclease activity"/>
    <property type="evidence" value="ECO:0007669"/>
    <property type="project" value="UniProtKB-KW"/>
</dbReference>
<keyword evidence="5" id="KW-0378">Hydrolase</keyword>
<dbReference type="eggNOG" id="COG3622">
    <property type="taxonomic scope" value="Bacteria"/>
</dbReference>
<comment type="similarity">
    <text evidence="2">Belongs to the hyi family.</text>
</comment>
<dbReference type="SUPFAM" id="SSF51658">
    <property type="entry name" value="Xylose isomerase-like"/>
    <property type="match status" value="1"/>
</dbReference>
<evidence type="ECO:0000256" key="3">
    <source>
        <dbReference type="PIRSR" id="PIRSR006241-50"/>
    </source>
</evidence>
<dbReference type="AlphaFoldDB" id="A0A081C9B0"/>
<feature type="domain" description="Xylose isomerase-like TIM barrel" evidence="4">
    <location>
        <begin position="21"/>
        <end position="256"/>
    </location>
</feature>
<dbReference type="PANTHER" id="PTHR43489">
    <property type="entry name" value="ISOMERASE"/>
    <property type="match status" value="1"/>
</dbReference>
<organism evidence="5">
    <name type="scientific">Vecturithrix granuli</name>
    <dbReference type="NCBI Taxonomy" id="1499967"/>
    <lineage>
        <taxon>Bacteria</taxon>
        <taxon>Candidatus Moduliflexota</taxon>
        <taxon>Candidatus Vecturitrichia</taxon>
        <taxon>Candidatus Vecturitrichales</taxon>
        <taxon>Candidatus Vecturitrichaceae</taxon>
        <taxon>Candidatus Vecturithrix</taxon>
    </lineage>
</organism>
<dbReference type="STRING" id="1499967.U27_01064"/>
<dbReference type="InterPro" id="IPR050417">
    <property type="entry name" value="Sugar_Epim/Isomerase"/>
</dbReference>
<feature type="active site" description="Proton donor/acceptor" evidence="3">
    <location>
        <position position="143"/>
    </location>
</feature>
<evidence type="ECO:0000313" key="5">
    <source>
        <dbReference type="EMBL" id="GAK61165.1"/>
    </source>
</evidence>
<dbReference type="EMBL" id="DF820477">
    <property type="protein sequence ID" value="GAK61165.1"/>
    <property type="molecule type" value="Genomic_DNA"/>
</dbReference>
<dbReference type="InterPro" id="IPR013022">
    <property type="entry name" value="Xyl_isomerase-like_TIM-brl"/>
</dbReference>
<dbReference type="HOGENOM" id="CLU_050006_1_2_0"/>
<keyword evidence="1 2" id="KW-0413">Isomerase</keyword>
<sequence length="262" mass="29193">MKPVICIEPLYPDLSPTEKIARIASFGFKYIEFWNWRDKDIPSLLNACSRHQVQVVNFSGHRVGSPAAKETHHLFLQDLADAVATAKQLDCHKLMLLTNALNPDGSVTDAFDQIPDDEKCTNIVLGLKKALEAVPEDIDLVLEPLNILIDHPGYFLKDMETAAALIHDVNNPRLKILCDLYHLGVMGSDLQHVISDFIQGIGYFHIADFPGRHEPGTGSADWPELLGLIKEKGYTGYVGFEYFPQQDSDASLAAIKQLWDAL</sequence>
<dbReference type="InterPro" id="IPR026040">
    <property type="entry name" value="HyI-like"/>
</dbReference>
<evidence type="ECO:0000256" key="2">
    <source>
        <dbReference type="PIRNR" id="PIRNR006241"/>
    </source>
</evidence>
<dbReference type="GO" id="GO:0016853">
    <property type="term" value="F:isomerase activity"/>
    <property type="evidence" value="ECO:0007669"/>
    <property type="project" value="UniProtKB-KW"/>
</dbReference>
<evidence type="ECO:0000259" key="4">
    <source>
        <dbReference type="Pfam" id="PF01261"/>
    </source>
</evidence>
<evidence type="ECO:0000256" key="1">
    <source>
        <dbReference type="ARBA" id="ARBA00023235"/>
    </source>
</evidence>
<dbReference type="Proteomes" id="UP000030661">
    <property type="component" value="Unassembled WGS sequence"/>
</dbReference>
<name>A0A081C9B0_VECG1</name>
<keyword evidence="5" id="KW-0255">Endonuclease</keyword>
<protein>
    <submittedName>
        <fullName evidence="5">AP endonuclease, family 2 superfamily</fullName>
    </submittedName>
</protein>
<proteinExistence type="inferred from homology"/>
<dbReference type="Gene3D" id="3.20.20.150">
    <property type="entry name" value="Divalent-metal-dependent TIM barrel enzymes"/>
    <property type="match status" value="1"/>
</dbReference>
<evidence type="ECO:0000313" key="6">
    <source>
        <dbReference type="Proteomes" id="UP000030661"/>
    </source>
</evidence>